<dbReference type="SUPFAM" id="SSF54001">
    <property type="entry name" value="Cysteine proteinases"/>
    <property type="match status" value="1"/>
</dbReference>
<dbReference type="GO" id="GO:0006298">
    <property type="term" value="P:mismatch repair"/>
    <property type="evidence" value="ECO:0007669"/>
    <property type="project" value="TreeGrafter"/>
</dbReference>
<feature type="domain" description="Rad4 beta-hairpin" evidence="10">
    <location>
        <begin position="562"/>
        <end position="637"/>
    </location>
</feature>
<evidence type="ECO:0000256" key="7">
    <source>
        <dbReference type="SAM" id="MobiDB-lite"/>
    </source>
</evidence>
<keyword evidence="5" id="KW-0234">DNA repair</keyword>
<evidence type="ECO:0000256" key="6">
    <source>
        <dbReference type="ARBA" id="ARBA00023242"/>
    </source>
</evidence>
<feature type="compositionally biased region" description="Basic and acidic residues" evidence="7">
    <location>
        <begin position="128"/>
        <end position="140"/>
    </location>
</feature>
<dbReference type="Gene3D" id="2.20.20.110">
    <property type="entry name" value="Rad4, beta-hairpin domain BHD1"/>
    <property type="match status" value="1"/>
</dbReference>
<dbReference type="SMART" id="SM01030">
    <property type="entry name" value="BHD_1"/>
    <property type="match status" value="1"/>
</dbReference>
<keyword evidence="4" id="KW-0238">DNA-binding</keyword>
<evidence type="ECO:0000256" key="1">
    <source>
        <dbReference type="ARBA" id="ARBA00004123"/>
    </source>
</evidence>
<evidence type="ECO:0000259" key="10">
    <source>
        <dbReference type="SMART" id="SM01032"/>
    </source>
</evidence>
<evidence type="ECO:0000256" key="5">
    <source>
        <dbReference type="ARBA" id="ARBA00023204"/>
    </source>
</evidence>
<dbReference type="GO" id="GO:0043161">
    <property type="term" value="P:proteasome-mediated ubiquitin-dependent protein catabolic process"/>
    <property type="evidence" value="ECO:0007669"/>
    <property type="project" value="EnsemblFungi"/>
</dbReference>
<evidence type="ECO:0000256" key="3">
    <source>
        <dbReference type="ARBA" id="ARBA00022763"/>
    </source>
</evidence>
<dbReference type="GO" id="GO:0003697">
    <property type="term" value="F:single-stranded DNA binding"/>
    <property type="evidence" value="ECO:0007669"/>
    <property type="project" value="TreeGrafter"/>
</dbReference>
<evidence type="ECO:0000256" key="2">
    <source>
        <dbReference type="ARBA" id="ARBA00009525"/>
    </source>
</evidence>
<feature type="region of interest" description="Disordered" evidence="7">
    <location>
        <begin position="702"/>
        <end position="781"/>
    </location>
</feature>
<dbReference type="InterPro" id="IPR018328">
    <property type="entry name" value="Rad4_beta-hairpin_dom3"/>
</dbReference>
<evidence type="ECO:0000259" key="8">
    <source>
        <dbReference type="SMART" id="SM01030"/>
    </source>
</evidence>
<dbReference type="Pfam" id="PF10403">
    <property type="entry name" value="BHD_1"/>
    <property type="match status" value="1"/>
</dbReference>
<feature type="compositionally biased region" description="Acidic residues" evidence="7">
    <location>
        <begin position="91"/>
        <end position="111"/>
    </location>
</feature>
<sequence>MSSDQIPSEYFDLIRDVLKNKGDATQERPLKRRKRRRAVTSELESGYENPQPTEAKIVVNLDSDPELEDKPGASNTISLVSDGEVQHTEASEDGAESDEAYESEEFEDVSADEMQMPSDNLSVTINVNKKDSQSKKESSKIQKNMCSNEDRKFRTHMHCLYLLCLMCHGHIINHWLNNSKMNRKLSGMIPEKVFDMLHPEKDEELPLRSTRKLLDGLKKAMEIWQKHWRIMQRYKGVNCYMRYWDELQICDKSRKTLTKNDFIKGILKGVGDRDVATQGFVALLRSCNVNARLVMSCQPPDFTNLKKSYGTEKKVSYEDMTKYPVFWCEVWDKFSKKWITIDPFCKKTIEQVRLSSKFEPRGVSPCKRNAMRYVIGFDRKEGCRDITRRYCQWFNSKTRKKRITKEAFGERWYERVLASLHKRKRTKIDDYEDAYFDQRNQDEGMPDNMQDFKGHPYYVLEKDIRQNQVLKSGCKECGYLKLHNKTNQVLKVYSKKDIIDLKSAKQWYMEGRILKTGARALKTVEKKRGRFTDPEEQEEERLYQFDDTELYVAPLATRSGEIETNTFGNIEVFVPSMIPANCCLVESPVAIKAASFIRIKFAKAVTAFKFEKGRSVKPSITGVVVALWFRDALVAAIDGITQANAEEKHIEHELEALSYWHNLITKLRIKNKLNSEYGKVNEEESSTVVSQPLIANRFDEEASMTDSGDEFPQGGFLPTDINHDGTSHNETSDNEIEEPGGFVPTNSNSSNANPDADYHDNEIVGNGGFITTRNQSPAGVTEYEEIKEPGDNLEPEDIDNQESHLDEDYKDFMDELDMSEQDMSD</sequence>
<dbReference type="InterPro" id="IPR018326">
    <property type="entry name" value="Rad4_beta-hairpin_dom1"/>
</dbReference>
<organism evidence="12 13">
    <name type="scientific">Candida glabrata</name>
    <name type="common">Yeast</name>
    <name type="synonym">Torulopsis glabrata</name>
    <dbReference type="NCBI Taxonomy" id="5478"/>
    <lineage>
        <taxon>Eukaryota</taxon>
        <taxon>Fungi</taxon>
        <taxon>Dikarya</taxon>
        <taxon>Ascomycota</taxon>
        <taxon>Saccharomycotina</taxon>
        <taxon>Saccharomycetes</taxon>
        <taxon>Saccharomycetales</taxon>
        <taxon>Saccharomycetaceae</taxon>
        <taxon>Nakaseomyces</taxon>
    </lineage>
</organism>
<comment type="similarity">
    <text evidence="2">Belongs to the XPC family.</text>
</comment>
<dbReference type="GO" id="GO:0071942">
    <property type="term" value="C:XPC complex"/>
    <property type="evidence" value="ECO:0007669"/>
    <property type="project" value="TreeGrafter"/>
</dbReference>
<dbReference type="InterPro" id="IPR018327">
    <property type="entry name" value="BHD_2"/>
</dbReference>
<evidence type="ECO:0000259" key="9">
    <source>
        <dbReference type="SMART" id="SM01031"/>
    </source>
</evidence>
<feature type="domain" description="Rad4 beta-hairpin" evidence="8">
    <location>
        <begin position="441"/>
        <end position="499"/>
    </location>
</feature>
<comment type="subcellular location">
    <subcellularLocation>
        <location evidence="1">Nucleus</location>
    </subcellularLocation>
</comment>
<dbReference type="Pfam" id="PF10405">
    <property type="entry name" value="BHD_3"/>
    <property type="match status" value="1"/>
</dbReference>
<dbReference type="Gene3D" id="3.30.60.290">
    <property type="entry name" value="Rad4, beta-hairpin domain BHD2"/>
    <property type="match status" value="1"/>
</dbReference>
<accession>A0A0W0CU84</accession>
<protein>
    <submittedName>
        <fullName evidence="12">DNA repair protein RAD4</fullName>
    </submittedName>
</protein>
<dbReference type="GO" id="GO:0000122">
    <property type="term" value="P:negative regulation of transcription by RNA polymerase II"/>
    <property type="evidence" value="ECO:0007669"/>
    <property type="project" value="EnsemblFungi"/>
</dbReference>
<dbReference type="GO" id="GO:0006289">
    <property type="term" value="P:nucleotide-excision repair"/>
    <property type="evidence" value="ECO:0007669"/>
    <property type="project" value="EnsemblFungi"/>
</dbReference>
<dbReference type="InterPro" id="IPR004583">
    <property type="entry name" value="DNA_repair_Rad4"/>
</dbReference>
<dbReference type="InterPro" id="IPR036985">
    <property type="entry name" value="Transglutaminase-like_sf"/>
</dbReference>
<feature type="compositionally biased region" description="Polar residues" evidence="7">
    <location>
        <begin position="117"/>
        <end position="127"/>
    </location>
</feature>
<dbReference type="Gene3D" id="3.90.260.10">
    <property type="entry name" value="Transglutaminase-like"/>
    <property type="match status" value="1"/>
</dbReference>
<dbReference type="InterPro" id="IPR018325">
    <property type="entry name" value="Rad4/PNGase_transGLS-fold"/>
</dbReference>
<evidence type="ECO:0000313" key="13">
    <source>
        <dbReference type="Proteomes" id="UP000054886"/>
    </source>
</evidence>
<dbReference type="SMART" id="SM01032">
    <property type="entry name" value="BHD_3"/>
    <property type="match status" value="1"/>
</dbReference>
<comment type="caution">
    <text evidence="12">The sequence shown here is derived from an EMBL/GenBank/DDBJ whole genome shotgun (WGS) entry which is preliminary data.</text>
</comment>
<dbReference type="PANTHER" id="PTHR12135">
    <property type="entry name" value="DNA REPAIR PROTEIN XP-C / RAD4"/>
    <property type="match status" value="1"/>
</dbReference>
<feature type="compositionally biased region" description="Polar residues" evidence="7">
    <location>
        <begin position="769"/>
        <end position="778"/>
    </location>
</feature>
<dbReference type="VEuPathDB" id="FungiDB:B1J91_L11726g"/>
<gene>
    <name evidence="12" type="ORF">AO440_004799</name>
    <name evidence="11" type="ORF">AO440_005244</name>
</gene>
<dbReference type="GO" id="GO:1990165">
    <property type="term" value="F:single-strand break-containing DNA binding"/>
    <property type="evidence" value="ECO:0007669"/>
    <property type="project" value="EnsemblFungi"/>
</dbReference>
<dbReference type="Proteomes" id="UP000054886">
    <property type="component" value="Unassembled WGS sequence"/>
</dbReference>
<keyword evidence="6" id="KW-0539">Nucleus</keyword>
<dbReference type="EMBL" id="LLZZ01000122">
    <property type="protein sequence ID" value="KTB02952.1"/>
    <property type="molecule type" value="Genomic_DNA"/>
</dbReference>
<dbReference type="Pfam" id="PF03835">
    <property type="entry name" value="Rad4"/>
    <property type="match status" value="1"/>
</dbReference>
<proteinExistence type="inferred from homology"/>
<dbReference type="GO" id="GO:0005829">
    <property type="term" value="C:cytosol"/>
    <property type="evidence" value="ECO:0007669"/>
    <property type="project" value="EnsemblFungi"/>
</dbReference>
<dbReference type="EMBL" id="LLZZ01000155">
    <property type="protein sequence ID" value="KTA97933.1"/>
    <property type="molecule type" value="Genomic_DNA"/>
</dbReference>
<dbReference type="VEuPathDB" id="FungiDB:CAGL0L11726g"/>
<keyword evidence="3" id="KW-0227">DNA damage</keyword>
<dbReference type="Gene3D" id="3.30.70.2460">
    <property type="entry name" value="Rad4, beta-hairpin domain BHD3"/>
    <property type="match status" value="1"/>
</dbReference>
<dbReference type="InterPro" id="IPR018026">
    <property type="entry name" value="DNA_repair_Rad4-like"/>
</dbReference>
<dbReference type="PANTHER" id="PTHR12135:SF0">
    <property type="entry name" value="DNA REPAIR PROTEIN COMPLEMENTING XP-C CELLS"/>
    <property type="match status" value="1"/>
</dbReference>
<feature type="region of interest" description="Disordered" evidence="7">
    <location>
        <begin position="21"/>
        <end position="142"/>
    </location>
</feature>
<evidence type="ECO:0000313" key="12">
    <source>
        <dbReference type="EMBL" id="KTB02952.1"/>
    </source>
</evidence>
<dbReference type="NCBIfam" id="TIGR00605">
    <property type="entry name" value="rad4"/>
    <property type="match status" value="1"/>
</dbReference>
<dbReference type="VEuPathDB" id="FungiDB:GVI51_L11671"/>
<dbReference type="SMART" id="SM01031">
    <property type="entry name" value="BHD_2"/>
    <property type="match status" value="1"/>
</dbReference>
<dbReference type="AlphaFoldDB" id="A0A0W0CU84"/>
<feature type="domain" description="Rad4 beta-hairpin" evidence="9">
    <location>
        <begin position="501"/>
        <end position="554"/>
    </location>
</feature>
<dbReference type="VEuPathDB" id="FungiDB:GWK60_L15697"/>
<dbReference type="InterPro" id="IPR042488">
    <property type="entry name" value="Rad4_BHD3_sf"/>
</dbReference>
<reference evidence="12 13" key="1">
    <citation type="submission" date="2015-10" db="EMBL/GenBank/DDBJ databases">
        <title>Draft genomes sequences of Candida glabrata isolates 1A, 1B, 2A, 2B, 3A and 3B.</title>
        <authorList>
            <person name="Haavelsrud O.E."/>
            <person name="Gaustad P."/>
        </authorList>
    </citation>
    <scope>NUCLEOTIDE SEQUENCE [LARGE SCALE GENOMIC DNA]</scope>
    <source>
        <strain evidence="12">910700640</strain>
    </source>
</reference>
<dbReference type="InterPro" id="IPR038765">
    <property type="entry name" value="Papain-like_cys_pep_sf"/>
</dbReference>
<feature type="compositionally biased region" description="Basic and acidic residues" evidence="7">
    <location>
        <begin position="721"/>
        <end position="731"/>
    </location>
</feature>
<evidence type="ECO:0000256" key="4">
    <source>
        <dbReference type="ARBA" id="ARBA00023125"/>
    </source>
</evidence>
<name>A0A0W0CU84_CANGB</name>
<dbReference type="GO" id="GO:0006265">
    <property type="term" value="P:DNA topological change"/>
    <property type="evidence" value="ECO:0007669"/>
    <property type="project" value="EnsemblFungi"/>
</dbReference>
<evidence type="ECO:0000313" key="11">
    <source>
        <dbReference type="EMBL" id="KTA97933.1"/>
    </source>
</evidence>
<dbReference type="GO" id="GO:0000111">
    <property type="term" value="C:nucleotide-excision repair factor 2 complex"/>
    <property type="evidence" value="ECO:0007669"/>
    <property type="project" value="EnsemblFungi"/>
</dbReference>